<dbReference type="AlphaFoldDB" id="A0A2S0VXX8"/>
<dbReference type="KEGG" id="cate:C2869_13890"/>
<dbReference type="GO" id="GO:0003676">
    <property type="term" value="F:nucleic acid binding"/>
    <property type="evidence" value="ECO:0007669"/>
    <property type="project" value="InterPro"/>
</dbReference>
<evidence type="ECO:0000313" key="1">
    <source>
        <dbReference type="EMBL" id="AWB69022.1"/>
    </source>
</evidence>
<dbReference type="InterPro" id="IPR036397">
    <property type="entry name" value="RNaseH_sf"/>
</dbReference>
<dbReference type="InterPro" id="IPR012337">
    <property type="entry name" value="RNaseH-like_sf"/>
</dbReference>
<gene>
    <name evidence="1" type="ORF">C2869_13890</name>
</gene>
<protein>
    <recommendedName>
        <fullName evidence="3">Exonuclease domain-containing protein</fullName>
    </recommendedName>
</protein>
<dbReference type="EMBL" id="CP026604">
    <property type="protein sequence ID" value="AWB69022.1"/>
    <property type="molecule type" value="Genomic_DNA"/>
</dbReference>
<organism evidence="1 2">
    <name type="scientific">Saccharobesus litoralis</name>
    <dbReference type="NCBI Taxonomy" id="2172099"/>
    <lineage>
        <taxon>Bacteria</taxon>
        <taxon>Pseudomonadati</taxon>
        <taxon>Pseudomonadota</taxon>
        <taxon>Gammaproteobacteria</taxon>
        <taxon>Alteromonadales</taxon>
        <taxon>Alteromonadaceae</taxon>
        <taxon>Saccharobesus</taxon>
    </lineage>
</organism>
<dbReference type="Proteomes" id="UP000244441">
    <property type="component" value="Chromosome"/>
</dbReference>
<proteinExistence type="predicted"/>
<dbReference type="SUPFAM" id="SSF53098">
    <property type="entry name" value="Ribonuclease H-like"/>
    <property type="match status" value="1"/>
</dbReference>
<evidence type="ECO:0008006" key="3">
    <source>
        <dbReference type="Google" id="ProtNLM"/>
    </source>
</evidence>
<keyword evidence="2" id="KW-1185">Reference proteome</keyword>
<name>A0A2S0VXX8_9ALTE</name>
<reference evidence="1 2" key="1">
    <citation type="submission" date="2018-01" db="EMBL/GenBank/DDBJ databases">
        <title>Genome sequence of a Cantenovulum-like bacteria.</title>
        <authorList>
            <person name="Tan W.R."/>
            <person name="Lau N.-S."/>
            <person name="Go F."/>
            <person name="Amirul A.-A.A."/>
        </authorList>
    </citation>
    <scope>NUCLEOTIDE SEQUENCE [LARGE SCALE GENOMIC DNA]</scope>
    <source>
        <strain evidence="1 2">CCB-QB4</strain>
    </source>
</reference>
<dbReference type="OrthoDB" id="5705783at2"/>
<sequence>MDIEASGLGSSSYPIEIGLVLPNNDKYCSLIHPCQDWHHWDQQAERTHGISRELLTKQGRHPRDIALELNSLLDNLTLYSDGWVVDSTWLKQLYYAAGITPSFRLSPIETILSEKQMNSWHKTKQLVTSELNLKRHRASNDAIIIQETFARTRNNERHIQLS</sequence>
<accession>A0A2S0VXX8</accession>
<dbReference type="Gene3D" id="3.30.420.10">
    <property type="entry name" value="Ribonuclease H-like superfamily/Ribonuclease H"/>
    <property type="match status" value="1"/>
</dbReference>
<evidence type="ECO:0000313" key="2">
    <source>
        <dbReference type="Proteomes" id="UP000244441"/>
    </source>
</evidence>